<proteinExistence type="predicted"/>
<name>A0A0A8ZDX8_ARUDO</name>
<dbReference type="EMBL" id="GBRH01260884">
    <property type="protein sequence ID" value="JAD37011.1"/>
    <property type="molecule type" value="Transcribed_RNA"/>
</dbReference>
<sequence length="45" mass="5606">MMDNQVVLLEIMKHSFYIHKKKIKETKYRYRSCVLMLKGLHPYQY</sequence>
<evidence type="ECO:0000313" key="1">
    <source>
        <dbReference type="EMBL" id="JAD37011.1"/>
    </source>
</evidence>
<organism evidence="1">
    <name type="scientific">Arundo donax</name>
    <name type="common">Giant reed</name>
    <name type="synonym">Donax arundinaceus</name>
    <dbReference type="NCBI Taxonomy" id="35708"/>
    <lineage>
        <taxon>Eukaryota</taxon>
        <taxon>Viridiplantae</taxon>
        <taxon>Streptophyta</taxon>
        <taxon>Embryophyta</taxon>
        <taxon>Tracheophyta</taxon>
        <taxon>Spermatophyta</taxon>
        <taxon>Magnoliopsida</taxon>
        <taxon>Liliopsida</taxon>
        <taxon>Poales</taxon>
        <taxon>Poaceae</taxon>
        <taxon>PACMAD clade</taxon>
        <taxon>Arundinoideae</taxon>
        <taxon>Arundineae</taxon>
        <taxon>Arundo</taxon>
    </lineage>
</organism>
<dbReference type="AlphaFoldDB" id="A0A0A8ZDX8"/>
<reference evidence="1" key="1">
    <citation type="submission" date="2014-09" db="EMBL/GenBank/DDBJ databases">
        <authorList>
            <person name="Magalhaes I.L.F."/>
            <person name="Oliveira U."/>
            <person name="Santos F.R."/>
            <person name="Vidigal T.H.D.A."/>
            <person name="Brescovit A.D."/>
            <person name="Santos A.J."/>
        </authorList>
    </citation>
    <scope>NUCLEOTIDE SEQUENCE</scope>
    <source>
        <tissue evidence="1">Shoot tissue taken approximately 20 cm above the soil surface</tissue>
    </source>
</reference>
<accession>A0A0A8ZDX8</accession>
<reference evidence="1" key="2">
    <citation type="journal article" date="2015" name="Data Brief">
        <title>Shoot transcriptome of the giant reed, Arundo donax.</title>
        <authorList>
            <person name="Barrero R.A."/>
            <person name="Guerrero F.D."/>
            <person name="Moolhuijzen P."/>
            <person name="Goolsby J.A."/>
            <person name="Tidwell J."/>
            <person name="Bellgard S.E."/>
            <person name="Bellgard M.I."/>
        </authorList>
    </citation>
    <scope>NUCLEOTIDE SEQUENCE</scope>
    <source>
        <tissue evidence="1">Shoot tissue taken approximately 20 cm above the soil surface</tissue>
    </source>
</reference>
<protein>
    <submittedName>
        <fullName evidence="1">Uncharacterized protein</fullName>
    </submittedName>
</protein>